<accession>A0A8R1YSV3</accession>
<keyword evidence="6" id="KW-0175">Coiled coil</keyword>
<name>A0A2A6B650_PRIPA</name>
<dbReference type="EnsemblMetazoa" id="PPA35419.1">
    <property type="protein sequence ID" value="PPA35419.1"/>
    <property type="gene ID" value="WBGene00273788"/>
</dbReference>
<dbReference type="Proteomes" id="UP000005239">
    <property type="component" value="Unassembled WGS sequence"/>
</dbReference>
<dbReference type="PANTHER" id="PTHR31418">
    <property type="entry name" value="FATTY-ACID AND RETINOL-BINDING PROTEIN 1"/>
    <property type="match status" value="1"/>
</dbReference>
<gene>
    <name evidence="8" type="primary">WBGene00273788</name>
</gene>
<evidence type="ECO:0000313" key="8">
    <source>
        <dbReference type="EnsemblMetazoa" id="PPA35419.1"/>
    </source>
</evidence>
<dbReference type="AlphaFoldDB" id="A0A2A6B650"/>
<evidence type="ECO:0000256" key="1">
    <source>
        <dbReference type="ARBA" id="ARBA00004613"/>
    </source>
</evidence>
<dbReference type="PANTHER" id="PTHR31418:SF7">
    <property type="entry name" value="FATTY-ACID AND RETINOL-BINDING PROTEIN 1"/>
    <property type="match status" value="1"/>
</dbReference>
<evidence type="ECO:0000256" key="6">
    <source>
        <dbReference type="ARBA" id="ARBA00023054"/>
    </source>
</evidence>
<comment type="similarity">
    <text evidence="2">Belongs to the fatty-acid and retinol-binding protein (FARBP) family.</text>
</comment>
<keyword evidence="9" id="KW-1185">Reference proteome</keyword>
<keyword evidence="7" id="KW-0446">Lipid-binding</keyword>
<keyword evidence="5" id="KW-0732">Signal</keyword>
<organism evidence="8 9">
    <name type="scientific">Pristionchus pacificus</name>
    <name type="common">Parasitic nematode worm</name>
    <dbReference type="NCBI Taxonomy" id="54126"/>
    <lineage>
        <taxon>Eukaryota</taxon>
        <taxon>Metazoa</taxon>
        <taxon>Ecdysozoa</taxon>
        <taxon>Nematoda</taxon>
        <taxon>Chromadorea</taxon>
        <taxon>Rhabditida</taxon>
        <taxon>Rhabditina</taxon>
        <taxon>Diplogasteromorpha</taxon>
        <taxon>Diplogasteroidea</taxon>
        <taxon>Neodiplogasteridae</taxon>
        <taxon>Pristionchus</taxon>
    </lineage>
</organism>
<comment type="subcellular location">
    <subcellularLocation>
        <location evidence="1">Secreted</location>
    </subcellularLocation>
</comment>
<evidence type="ECO:0000256" key="7">
    <source>
        <dbReference type="ARBA" id="ARBA00023121"/>
    </source>
</evidence>
<sequence length="435" mass="49795">MLLLLITLLVSLTPSSAVSMAEWEAQFGNYKHIVDITKAQGIFDEEARRLGVTTQEHFNACKEPSIPLILYYKGKTAMAAQYLFSDFEAIKQESVFLRKRKYSSAAEMVETAKTDAPKSYAAVTELVRNYRTKYVEKLDEPAKTFANQLVDAYIQLEWSAISTVSQNERMAKLGIISNRQGQLYNALPQSARDSIDRVFCTATVLRLMWQPILLILLVSLTHSTLVTIEDIQKISRAQIVFDEVAKRLGITPLEHFSACKEPSHPLIMWWIGNPIRSFAFMMSEQNFLTIDSEGPRYSGLKNINTTEEFIEFMKKVAPKSYDIVNKCIFSFKVNYLDKLDESFRKFMDQVTSTFTISIHDPDRLARRNNRRIASHEMQRASGQGLNKCINAYKALSRSSKENIDKLFCTRTVLRLFEVEGDCSEWINVVKNTPTY</sequence>
<evidence type="ECO:0000313" key="9">
    <source>
        <dbReference type="Proteomes" id="UP000005239"/>
    </source>
</evidence>
<reference evidence="8" key="2">
    <citation type="submission" date="2022-06" db="UniProtKB">
        <authorList>
            <consortium name="EnsemblMetazoa"/>
        </authorList>
    </citation>
    <scope>IDENTIFICATION</scope>
    <source>
        <strain evidence="8">PS312</strain>
    </source>
</reference>
<dbReference type="Gene3D" id="1.20.120.1100">
    <property type="match status" value="1"/>
</dbReference>
<reference evidence="9" key="1">
    <citation type="journal article" date="2008" name="Nat. Genet.">
        <title>The Pristionchus pacificus genome provides a unique perspective on nematode lifestyle and parasitism.</title>
        <authorList>
            <person name="Dieterich C."/>
            <person name="Clifton S.W."/>
            <person name="Schuster L.N."/>
            <person name="Chinwalla A."/>
            <person name="Delehaunty K."/>
            <person name="Dinkelacker I."/>
            <person name="Fulton L."/>
            <person name="Fulton R."/>
            <person name="Godfrey J."/>
            <person name="Minx P."/>
            <person name="Mitreva M."/>
            <person name="Roeseler W."/>
            <person name="Tian H."/>
            <person name="Witte H."/>
            <person name="Yang S.P."/>
            <person name="Wilson R.K."/>
            <person name="Sommer R.J."/>
        </authorList>
    </citation>
    <scope>NUCLEOTIDE SEQUENCE [LARGE SCALE GENOMIC DNA]</scope>
    <source>
        <strain evidence="9">PS312</strain>
    </source>
</reference>
<protein>
    <recommendedName>
        <fullName evidence="3">Fatty-acid and retinol-binding protein 1</fullName>
    </recommendedName>
</protein>
<evidence type="ECO:0000256" key="4">
    <source>
        <dbReference type="ARBA" id="ARBA00022525"/>
    </source>
</evidence>
<dbReference type="InterPro" id="IPR008632">
    <property type="entry name" value="Gp-FAR-1"/>
</dbReference>
<evidence type="ECO:0000256" key="3">
    <source>
        <dbReference type="ARBA" id="ARBA00017453"/>
    </source>
</evidence>
<keyword evidence="4" id="KW-0964">Secreted</keyword>
<evidence type="ECO:0000256" key="5">
    <source>
        <dbReference type="ARBA" id="ARBA00022729"/>
    </source>
</evidence>
<dbReference type="GO" id="GO:0005576">
    <property type="term" value="C:extracellular region"/>
    <property type="evidence" value="ECO:0007669"/>
    <property type="project" value="UniProtKB-SubCell"/>
</dbReference>
<proteinExistence type="inferred from homology"/>
<evidence type="ECO:0000256" key="2">
    <source>
        <dbReference type="ARBA" id="ARBA00006648"/>
    </source>
</evidence>
<dbReference type="GO" id="GO:0008289">
    <property type="term" value="F:lipid binding"/>
    <property type="evidence" value="ECO:0007669"/>
    <property type="project" value="UniProtKB-KW"/>
</dbReference>
<accession>A0A2A6B650</accession>